<accession>A0A8B8CI29</accession>
<feature type="signal peptide" evidence="1">
    <location>
        <begin position="1"/>
        <end position="19"/>
    </location>
</feature>
<protein>
    <submittedName>
        <fullName evidence="4">Uncharacterized protein LOC111118798</fullName>
    </submittedName>
</protein>
<evidence type="ECO:0000313" key="3">
    <source>
        <dbReference type="Proteomes" id="UP000694844"/>
    </source>
</evidence>
<dbReference type="GeneID" id="111118798"/>
<sequence length="197" mass="20756">MVLQIVMCVLLAISGLCCGKIYQPASVIMPAPGYGPEKSAPPGSKTPLNVSEDRVVLSAPVVNESFWIGAYAEYTTWIKILGCYTIKTIVSAPVHKVTVLETHSVRSCLDFCKGFIYFGLTASSCLCFNGSFSLSDIGRCIPQKCPGTDGDFCGGSFEAVVYQTVSMQYSGLGECLASGYVGTTTRRGVGSIGSGGL</sequence>
<proteinExistence type="predicted"/>
<feature type="chain" id="PRO_5034646464" evidence="1">
    <location>
        <begin position="20"/>
        <end position="197"/>
    </location>
</feature>
<dbReference type="AlphaFoldDB" id="A0A8B8CI29"/>
<evidence type="ECO:0000313" key="4">
    <source>
        <dbReference type="RefSeq" id="XP_022314136.1"/>
    </source>
</evidence>
<dbReference type="Proteomes" id="UP000694844">
    <property type="component" value="Chromosome 2"/>
</dbReference>
<dbReference type="OrthoDB" id="10530367at2759"/>
<evidence type="ECO:0000256" key="1">
    <source>
        <dbReference type="SAM" id="SignalP"/>
    </source>
</evidence>
<evidence type="ECO:0000259" key="2">
    <source>
        <dbReference type="PROSITE" id="PS51212"/>
    </source>
</evidence>
<dbReference type="PROSITE" id="PS51212">
    <property type="entry name" value="WSC"/>
    <property type="match status" value="1"/>
</dbReference>
<name>A0A8B8CI29_CRAVI</name>
<feature type="domain" description="WSC" evidence="2">
    <location>
        <begin position="77"/>
        <end position="165"/>
    </location>
</feature>
<reference evidence="4" key="1">
    <citation type="submission" date="2025-08" db="UniProtKB">
        <authorList>
            <consortium name="RefSeq"/>
        </authorList>
    </citation>
    <scope>IDENTIFICATION</scope>
    <source>
        <tissue evidence="4">Whole sample</tissue>
    </source>
</reference>
<dbReference type="RefSeq" id="XP_022314136.1">
    <property type="nucleotide sequence ID" value="XM_022458428.1"/>
</dbReference>
<organism evidence="3 4">
    <name type="scientific">Crassostrea virginica</name>
    <name type="common">Eastern oyster</name>
    <dbReference type="NCBI Taxonomy" id="6565"/>
    <lineage>
        <taxon>Eukaryota</taxon>
        <taxon>Metazoa</taxon>
        <taxon>Spiralia</taxon>
        <taxon>Lophotrochozoa</taxon>
        <taxon>Mollusca</taxon>
        <taxon>Bivalvia</taxon>
        <taxon>Autobranchia</taxon>
        <taxon>Pteriomorphia</taxon>
        <taxon>Ostreida</taxon>
        <taxon>Ostreoidea</taxon>
        <taxon>Ostreidae</taxon>
        <taxon>Crassostrea</taxon>
    </lineage>
</organism>
<dbReference type="InterPro" id="IPR002889">
    <property type="entry name" value="WSC_carb-bd"/>
</dbReference>
<gene>
    <name evidence="4" type="primary">LOC111118798</name>
</gene>
<keyword evidence="1" id="KW-0732">Signal</keyword>
<keyword evidence="3" id="KW-1185">Reference proteome</keyword>
<dbReference type="KEGG" id="cvn:111118798"/>